<name>A0ABT0S7B8_9SPHN</name>
<sequence length="113" mass="12852">MNGRIGFDSGFISRSFWQRNFSRIFAFFRRQIAARISWIATAIEGARYGRRMMTDDALGNAAYYRHREASELELASKAPAEDIRKIHLQLARRYAGLADESEAEARANSSSSD</sequence>
<gene>
    <name evidence="1" type="ORF">LZ518_03975</name>
</gene>
<reference evidence="1" key="1">
    <citation type="submission" date="2022-05" db="EMBL/GenBank/DDBJ databases">
        <authorList>
            <person name="Jo J.-H."/>
            <person name="Im W.-T."/>
        </authorList>
    </citation>
    <scope>NUCLEOTIDE SEQUENCE</scope>
    <source>
        <strain evidence="1">RB56-2</strain>
    </source>
</reference>
<evidence type="ECO:0000313" key="2">
    <source>
        <dbReference type="Proteomes" id="UP001165383"/>
    </source>
</evidence>
<accession>A0ABT0S7B8</accession>
<dbReference type="Proteomes" id="UP001165383">
    <property type="component" value="Unassembled WGS sequence"/>
</dbReference>
<comment type="caution">
    <text evidence="1">The sequence shown here is derived from an EMBL/GenBank/DDBJ whole genome shotgun (WGS) entry which is preliminary data.</text>
</comment>
<dbReference type="EMBL" id="JAMGBB010000001">
    <property type="protein sequence ID" value="MCL6740291.1"/>
    <property type="molecule type" value="Genomic_DNA"/>
</dbReference>
<evidence type="ECO:0000313" key="1">
    <source>
        <dbReference type="EMBL" id="MCL6740291.1"/>
    </source>
</evidence>
<protein>
    <submittedName>
        <fullName evidence="1">Uncharacterized protein</fullName>
    </submittedName>
</protein>
<dbReference type="RefSeq" id="WP_249914732.1">
    <property type="nucleotide sequence ID" value="NZ_JAMGBB010000001.1"/>
</dbReference>
<proteinExistence type="predicted"/>
<organism evidence="1 2">
    <name type="scientific">Sphingomonas brevis</name>
    <dbReference type="NCBI Taxonomy" id="2908206"/>
    <lineage>
        <taxon>Bacteria</taxon>
        <taxon>Pseudomonadati</taxon>
        <taxon>Pseudomonadota</taxon>
        <taxon>Alphaproteobacteria</taxon>
        <taxon>Sphingomonadales</taxon>
        <taxon>Sphingomonadaceae</taxon>
        <taxon>Sphingomonas</taxon>
    </lineage>
</organism>
<keyword evidence="2" id="KW-1185">Reference proteome</keyword>